<dbReference type="EMBL" id="RCMG01002069">
    <property type="protein sequence ID" value="KAG2815258.1"/>
    <property type="molecule type" value="Genomic_DNA"/>
</dbReference>
<dbReference type="OrthoDB" id="141702at2759"/>
<comment type="domain">
    <text evidence="5">The RxLR-dEER motif acts to carry the protein into the host cell cytoplasm through binding to cell surface phosphatidylinositol-3-phosphate.</text>
</comment>
<keyword evidence="14" id="KW-1185">Reference proteome</keyword>
<dbReference type="EMBL" id="MJFZ01001817">
    <property type="protein sequence ID" value="RAW21375.1"/>
    <property type="molecule type" value="Genomic_DNA"/>
</dbReference>
<sequence length="54" mass="5881">MRLSCVFVLIAATFLATSEALADSDQIDQRSLRVHPPVSADFESLISLSSDLSR</sequence>
<evidence type="ECO:0000256" key="4">
    <source>
        <dbReference type="ARBA" id="ARBA00022729"/>
    </source>
</evidence>
<comment type="similarity">
    <text evidence="2 5">Belongs to the RxLR effector family.</text>
</comment>
<name>A0A329R9J9_9STRA</name>
<dbReference type="AlphaFoldDB" id="A0A329R9J9"/>
<evidence type="ECO:0000256" key="5">
    <source>
        <dbReference type="RuleBase" id="RU367124"/>
    </source>
</evidence>
<accession>A0A329R9J9</accession>
<dbReference type="VEuPathDB" id="FungiDB:PC110_g22183"/>
<dbReference type="EMBL" id="MJFZ01001761">
    <property type="protein sequence ID" value="RAW21447.1"/>
    <property type="molecule type" value="Genomic_DNA"/>
</dbReference>
<dbReference type="InterPro" id="IPR031825">
    <property type="entry name" value="RXLR"/>
</dbReference>
<protein>
    <recommendedName>
        <fullName evidence="5">RxLR effector protein</fullName>
    </recommendedName>
</protein>
<evidence type="ECO:0000256" key="1">
    <source>
        <dbReference type="ARBA" id="ARBA00004613"/>
    </source>
</evidence>
<reference evidence="10" key="2">
    <citation type="submission" date="2018-05" db="EMBL/GenBank/DDBJ databases">
        <title>Effector identification in a new, highly contiguous assembly of the strawberry crown rot pathogen Phytophthora cactorum.</title>
        <authorList>
            <person name="Armitage A.D."/>
            <person name="Nellist C.F."/>
            <person name="Bates H."/>
            <person name="Vickerstaff R.J."/>
            <person name="Harrison R.J."/>
        </authorList>
    </citation>
    <scope>NUCLEOTIDE SEQUENCE</scope>
    <source>
        <strain evidence="6">15-7</strain>
        <strain evidence="7">4032</strain>
        <strain evidence="8">4040</strain>
        <strain evidence="9">P415</strain>
        <strain evidence="10">P421</strain>
    </source>
</reference>
<dbReference type="VEuPathDB" id="FungiDB:PC110_g22110"/>
<dbReference type="EMBL" id="RCMV01002272">
    <property type="protein sequence ID" value="KAG3203558.1"/>
    <property type="molecule type" value="Genomic_DNA"/>
</dbReference>
<evidence type="ECO:0000256" key="2">
    <source>
        <dbReference type="ARBA" id="ARBA00010400"/>
    </source>
</evidence>
<comment type="caution">
    <text evidence="11">The sequence shown here is derived from an EMBL/GenBank/DDBJ whole genome shotgun (WGS) entry which is preliminary data.</text>
</comment>
<evidence type="ECO:0000313" key="11">
    <source>
        <dbReference type="EMBL" id="RAW21375.1"/>
    </source>
</evidence>
<reference evidence="11 14" key="1">
    <citation type="submission" date="2018-01" db="EMBL/GenBank/DDBJ databases">
        <title>Draft genome of the strawberry crown rot pathogen Phytophthora cactorum.</title>
        <authorList>
            <person name="Armitage A.D."/>
            <person name="Lysoe E."/>
            <person name="Nellist C.F."/>
            <person name="Harrison R.J."/>
            <person name="Brurberg M.B."/>
        </authorList>
    </citation>
    <scope>NUCLEOTIDE SEQUENCE [LARGE SCALE GENOMIC DNA]</scope>
    <source>
        <strain evidence="11 14">10300</strain>
    </source>
</reference>
<dbReference type="EMBL" id="RCMK01002382">
    <property type="protein sequence ID" value="KAG2881901.1"/>
    <property type="molecule type" value="Genomic_DNA"/>
</dbReference>
<dbReference type="Pfam" id="PF16810">
    <property type="entry name" value="RXLR"/>
    <property type="match status" value="1"/>
</dbReference>
<evidence type="ECO:0000313" key="12">
    <source>
        <dbReference type="EMBL" id="RAW21447.1"/>
    </source>
</evidence>
<dbReference type="EMBL" id="MJFZ01000181">
    <property type="protein sequence ID" value="RAW35055.1"/>
    <property type="molecule type" value="Genomic_DNA"/>
</dbReference>
<comment type="function">
    <text evidence="5">Effector that suppresses plant defense responses during pathogen infection.</text>
</comment>
<dbReference type="Proteomes" id="UP000774804">
    <property type="component" value="Unassembled WGS sequence"/>
</dbReference>
<dbReference type="Proteomes" id="UP000735874">
    <property type="component" value="Unassembled WGS sequence"/>
</dbReference>
<dbReference type="EMBL" id="RCML01002103">
    <property type="protein sequence ID" value="KAG2959001.1"/>
    <property type="molecule type" value="Genomic_DNA"/>
</dbReference>
<evidence type="ECO:0000256" key="3">
    <source>
        <dbReference type="ARBA" id="ARBA00022525"/>
    </source>
</evidence>
<dbReference type="VEuPathDB" id="FungiDB:PC110_g8640"/>
<dbReference type="EMBL" id="RCMI01002133">
    <property type="protein sequence ID" value="KAG2878472.1"/>
    <property type="molecule type" value="Genomic_DNA"/>
</dbReference>
<keyword evidence="4 5" id="KW-0732">Signal</keyword>
<dbReference type="Proteomes" id="UP000736787">
    <property type="component" value="Unassembled WGS sequence"/>
</dbReference>
<evidence type="ECO:0000313" key="14">
    <source>
        <dbReference type="Proteomes" id="UP000251314"/>
    </source>
</evidence>
<evidence type="ECO:0000313" key="13">
    <source>
        <dbReference type="EMBL" id="RAW35055.1"/>
    </source>
</evidence>
<comment type="subcellular location">
    <subcellularLocation>
        <location evidence="1 5">Secreted</location>
    </subcellularLocation>
</comment>
<dbReference type="Proteomes" id="UP000697107">
    <property type="component" value="Unassembled WGS sequence"/>
</dbReference>
<organism evidence="11 14">
    <name type="scientific">Phytophthora cactorum</name>
    <dbReference type="NCBI Taxonomy" id="29920"/>
    <lineage>
        <taxon>Eukaryota</taxon>
        <taxon>Sar</taxon>
        <taxon>Stramenopiles</taxon>
        <taxon>Oomycota</taxon>
        <taxon>Peronosporomycetes</taxon>
        <taxon>Peronosporales</taxon>
        <taxon>Peronosporaceae</taxon>
        <taxon>Phytophthora</taxon>
    </lineage>
</organism>
<feature type="chain" id="PRO_5044947925" description="RxLR effector protein" evidence="5">
    <location>
        <begin position="21"/>
        <end position="54"/>
    </location>
</feature>
<evidence type="ECO:0000313" key="10">
    <source>
        <dbReference type="EMBL" id="KAG3203558.1"/>
    </source>
</evidence>
<keyword evidence="3 5" id="KW-0964">Secreted</keyword>
<evidence type="ECO:0000313" key="6">
    <source>
        <dbReference type="EMBL" id="KAG2815258.1"/>
    </source>
</evidence>
<evidence type="ECO:0000313" key="8">
    <source>
        <dbReference type="EMBL" id="KAG2881901.1"/>
    </source>
</evidence>
<evidence type="ECO:0000313" key="7">
    <source>
        <dbReference type="EMBL" id="KAG2878472.1"/>
    </source>
</evidence>
<dbReference type="Proteomes" id="UP000251314">
    <property type="component" value="Unassembled WGS sequence"/>
</dbReference>
<evidence type="ECO:0000313" key="9">
    <source>
        <dbReference type="EMBL" id="KAG2959001.1"/>
    </source>
</evidence>
<dbReference type="Proteomes" id="UP000760860">
    <property type="component" value="Unassembled WGS sequence"/>
</dbReference>
<gene>
    <name evidence="12" type="ORF">PC110_g22110</name>
    <name evidence="11" type="ORF">PC110_g22183</name>
    <name evidence="13" type="ORF">PC110_g8640</name>
    <name evidence="6" type="ORF">PC113_g23225</name>
    <name evidence="7" type="ORF">PC115_g23054</name>
    <name evidence="8" type="ORF">PC117_g26313</name>
    <name evidence="9" type="ORF">PC118_g23239</name>
    <name evidence="10" type="ORF">PC129_g22825</name>
</gene>
<feature type="signal peptide" evidence="5">
    <location>
        <begin position="1"/>
        <end position="20"/>
    </location>
</feature>
<proteinExistence type="inferred from homology"/>